<dbReference type="InterPro" id="IPR000887">
    <property type="entry name" value="Aldlse_KDPG_KHG"/>
</dbReference>
<sequence length="214" mass="21776">MTEDRGEALRVRLSALKVVPVIRTPTADLAIRACEWLLDAGMQALELTFTTPDAHRVIETFTRTAPDALIGAGTVRTATQAKAAADAGAAFLVSPGAAAGVAEAAKAAGLPYLPGAATPSEVEARWAEGAAVVKIFPARECGGPGFLKAVKSVYPEIPLMPTGGVSPETAKSYLDAGALCLGMGGELVPIDALKANDPAPLRDAVARAFAAVAS</sequence>
<dbReference type="AlphaFoldDB" id="A0A9J7AWH1"/>
<dbReference type="KEGG" id="naci:NUH88_08415"/>
<dbReference type="EMBL" id="CP102480">
    <property type="protein sequence ID" value="UUX51711.1"/>
    <property type="molecule type" value="Genomic_DNA"/>
</dbReference>
<gene>
    <name evidence="6" type="ORF">NUH88_08415</name>
</gene>
<dbReference type="InterPro" id="IPR013785">
    <property type="entry name" value="Aldolase_TIM"/>
</dbReference>
<dbReference type="RefSeq" id="WP_257771366.1">
    <property type="nucleotide sequence ID" value="NZ_CP102480.1"/>
</dbReference>
<dbReference type="NCBIfam" id="TIGR01182">
    <property type="entry name" value="eda"/>
    <property type="match status" value="1"/>
</dbReference>
<evidence type="ECO:0000256" key="3">
    <source>
        <dbReference type="ARBA" id="ARBA00011233"/>
    </source>
</evidence>
<evidence type="ECO:0000256" key="1">
    <source>
        <dbReference type="ARBA" id="ARBA00004761"/>
    </source>
</evidence>
<proteinExistence type="inferred from homology"/>
<evidence type="ECO:0000256" key="2">
    <source>
        <dbReference type="ARBA" id="ARBA00006906"/>
    </source>
</evidence>
<protein>
    <submittedName>
        <fullName evidence="6">Bifunctional 4-hydroxy-2-oxoglutarate aldolase/2-dehydro-3-deoxy-phosphogluconate aldolase</fullName>
    </submittedName>
</protein>
<evidence type="ECO:0000256" key="5">
    <source>
        <dbReference type="ARBA" id="ARBA00023277"/>
    </source>
</evidence>
<accession>A0A9J7AWH1</accession>
<keyword evidence="5" id="KW-0119">Carbohydrate metabolism</keyword>
<dbReference type="SUPFAM" id="SSF51569">
    <property type="entry name" value="Aldolase"/>
    <property type="match status" value="1"/>
</dbReference>
<keyword evidence="7" id="KW-1185">Reference proteome</keyword>
<keyword evidence="4" id="KW-0456">Lyase</keyword>
<dbReference type="PANTHER" id="PTHR30246:SF1">
    <property type="entry name" value="2-DEHYDRO-3-DEOXY-6-PHOSPHOGALACTONATE ALDOLASE-RELATED"/>
    <property type="match status" value="1"/>
</dbReference>
<comment type="pathway">
    <text evidence="1">Carbohydrate acid metabolism.</text>
</comment>
<dbReference type="PANTHER" id="PTHR30246">
    <property type="entry name" value="2-KETO-3-DEOXY-6-PHOSPHOGLUCONATE ALDOLASE"/>
    <property type="match status" value="1"/>
</dbReference>
<dbReference type="Proteomes" id="UP001060336">
    <property type="component" value="Chromosome"/>
</dbReference>
<dbReference type="Gene3D" id="3.20.20.70">
    <property type="entry name" value="Aldolase class I"/>
    <property type="match status" value="1"/>
</dbReference>
<evidence type="ECO:0000313" key="6">
    <source>
        <dbReference type="EMBL" id="UUX51711.1"/>
    </source>
</evidence>
<dbReference type="GO" id="GO:0016829">
    <property type="term" value="F:lyase activity"/>
    <property type="evidence" value="ECO:0007669"/>
    <property type="project" value="UniProtKB-KW"/>
</dbReference>
<dbReference type="CDD" id="cd00452">
    <property type="entry name" value="KDPG_aldolase"/>
    <property type="match status" value="1"/>
</dbReference>
<evidence type="ECO:0000256" key="4">
    <source>
        <dbReference type="ARBA" id="ARBA00023239"/>
    </source>
</evidence>
<comment type="similarity">
    <text evidence="2">Belongs to the KHG/KDPG aldolase family.</text>
</comment>
<evidence type="ECO:0000313" key="7">
    <source>
        <dbReference type="Proteomes" id="UP001060336"/>
    </source>
</evidence>
<comment type="subunit">
    <text evidence="3">Homotrimer.</text>
</comment>
<dbReference type="Pfam" id="PF01081">
    <property type="entry name" value="Aldolase"/>
    <property type="match status" value="1"/>
</dbReference>
<name>A0A9J7AWH1_9PROT</name>
<organism evidence="6 7">
    <name type="scientific">Nisaea acidiphila</name>
    <dbReference type="NCBI Taxonomy" id="1862145"/>
    <lineage>
        <taxon>Bacteria</taxon>
        <taxon>Pseudomonadati</taxon>
        <taxon>Pseudomonadota</taxon>
        <taxon>Alphaproteobacteria</taxon>
        <taxon>Rhodospirillales</taxon>
        <taxon>Thalassobaculaceae</taxon>
        <taxon>Nisaea</taxon>
    </lineage>
</organism>
<reference evidence="6" key="1">
    <citation type="submission" date="2022-08" db="EMBL/GenBank/DDBJ databases">
        <title>Nisaea acidiphila sp. nov., isolated from a marine algal debris and emended description of the genus Nisaea Urios et al. 2008.</title>
        <authorList>
            <person name="Kwon K."/>
        </authorList>
    </citation>
    <scope>NUCLEOTIDE SEQUENCE</scope>
    <source>
        <strain evidence="6">MEBiC11861</strain>
    </source>
</reference>